<keyword evidence="3" id="KW-1185">Reference proteome</keyword>
<dbReference type="AlphaFoldDB" id="A0AAV5J9B6"/>
<evidence type="ECO:0000313" key="2">
    <source>
        <dbReference type="EMBL" id="GKV06973.1"/>
    </source>
</evidence>
<keyword evidence="1" id="KW-0175">Coiled coil</keyword>
<comment type="caution">
    <text evidence="2">The sequence shown here is derived from an EMBL/GenBank/DDBJ whole genome shotgun (WGS) entry which is preliminary data.</text>
</comment>
<reference evidence="2 3" key="1">
    <citation type="journal article" date="2021" name="Commun. Biol.">
        <title>The genome of Shorea leprosula (Dipterocarpaceae) highlights the ecological relevance of drought in aseasonal tropical rainforests.</title>
        <authorList>
            <person name="Ng K.K.S."/>
            <person name="Kobayashi M.J."/>
            <person name="Fawcett J.A."/>
            <person name="Hatakeyama M."/>
            <person name="Paape T."/>
            <person name="Ng C.H."/>
            <person name="Ang C.C."/>
            <person name="Tnah L.H."/>
            <person name="Lee C.T."/>
            <person name="Nishiyama T."/>
            <person name="Sese J."/>
            <person name="O'Brien M.J."/>
            <person name="Copetti D."/>
            <person name="Mohd Noor M.I."/>
            <person name="Ong R.C."/>
            <person name="Putra M."/>
            <person name="Sireger I.Z."/>
            <person name="Indrioko S."/>
            <person name="Kosugi Y."/>
            <person name="Izuno A."/>
            <person name="Isagi Y."/>
            <person name="Lee S.L."/>
            <person name="Shimizu K.K."/>
        </authorList>
    </citation>
    <scope>NUCLEOTIDE SEQUENCE [LARGE SCALE GENOMIC DNA]</scope>
    <source>
        <strain evidence="2">214</strain>
    </source>
</reference>
<gene>
    <name evidence="2" type="ORF">SLEP1_g18788</name>
</gene>
<protein>
    <submittedName>
        <fullName evidence="2">Uncharacterized protein</fullName>
    </submittedName>
</protein>
<proteinExistence type="predicted"/>
<sequence length="96" mass="10875">MANQAVVVENKVDQLTNQVAQLKEELEKNKAERKGKISKAITIATMNNTIAIYNEVHGKVLQHRPDFSIRELAFIKGEEIDEQRQSLAPPFEIVSM</sequence>
<evidence type="ECO:0000313" key="3">
    <source>
        <dbReference type="Proteomes" id="UP001054252"/>
    </source>
</evidence>
<dbReference type="Proteomes" id="UP001054252">
    <property type="component" value="Unassembled WGS sequence"/>
</dbReference>
<accession>A0AAV5J9B6</accession>
<evidence type="ECO:0000256" key="1">
    <source>
        <dbReference type="SAM" id="Coils"/>
    </source>
</evidence>
<name>A0AAV5J9B6_9ROSI</name>
<organism evidence="2 3">
    <name type="scientific">Rubroshorea leprosula</name>
    <dbReference type="NCBI Taxonomy" id="152421"/>
    <lineage>
        <taxon>Eukaryota</taxon>
        <taxon>Viridiplantae</taxon>
        <taxon>Streptophyta</taxon>
        <taxon>Embryophyta</taxon>
        <taxon>Tracheophyta</taxon>
        <taxon>Spermatophyta</taxon>
        <taxon>Magnoliopsida</taxon>
        <taxon>eudicotyledons</taxon>
        <taxon>Gunneridae</taxon>
        <taxon>Pentapetalae</taxon>
        <taxon>rosids</taxon>
        <taxon>malvids</taxon>
        <taxon>Malvales</taxon>
        <taxon>Dipterocarpaceae</taxon>
        <taxon>Rubroshorea</taxon>
    </lineage>
</organism>
<dbReference type="EMBL" id="BPVZ01000026">
    <property type="protein sequence ID" value="GKV06973.1"/>
    <property type="molecule type" value="Genomic_DNA"/>
</dbReference>
<feature type="coiled-coil region" evidence="1">
    <location>
        <begin position="5"/>
        <end position="39"/>
    </location>
</feature>